<proteinExistence type="predicted"/>
<dbReference type="STRING" id="905079.L1JEI9"/>
<dbReference type="PaxDb" id="55529-EKX46722"/>
<organism evidence="2">
    <name type="scientific">Guillardia theta (strain CCMP2712)</name>
    <name type="common">Cryptophyte</name>
    <dbReference type="NCBI Taxonomy" id="905079"/>
    <lineage>
        <taxon>Eukaryota</taxon>
        <taxon>Cryptophyceae</taxon>
        <taxon>Pyrenomonadales</taxon>
        <taxon>Geminigeraceae</taxon>
        <taxon>Guillardia</taxon>
    </lineage>
</organism>
<name>L1JEI9_GUITC</name>
<reference evidence="2 4" key="1">
    <citation type="journal article" date="2012" name="Nature">
        <title>Algal genomes reveal evolutionary mosaicism and the fate of nucleomorphs.</title>
        <authorList>
            <consortium name="DOE Joint Genome Institute"/>
            <person name="Curtis B.A."/>
            <person name="Tanifuji G."/>
            <person name="Burki F."/>
            <person name="Gruber A."/>
            <person name="Irimia M."/>
            <person name="Maruyama S."/>
            <person name="Arias M.C."/>
            <person name="Ball S.G."/>
            <person name="Gile G.H."/>
            <person name="Hirakawa Y."/>
            <person name="Hopkins J.F."/>
            <person name="Kuo A."/>
            <person name="Rensing S.A."/>
            <person name="Schmutz J."/>
            <person name="Symeonidi A."/>
            <person name="Elias M."/>
            <person name="Eveleigh R.J."/>
            <person name="Herman E.K."/>
            <person name="Klute M.J."/>
            <person name="Nakayama T."/>
            <person name="Obornik M."/>
            <person name="Reyes-Prieto A."/>
            <person name="Armbrust E.V."/>
            <person name="Aves S.J."/>
            <person name="Beiko R.G."/>
            <person name="Coutinho P."/>
            <person name="Dacks J.B."/>
            <person name="Durnford D.G."/>
            <person name="Fast N.M."/>
            <person name="Green B.R."/>
            <person name="Grisdale C.J."/>
            <person name="Hempel F."/>
            <person name="Henrissat B."/>
            <person name="Hoppner M.P."/>
            <person name="Ishida K."/>
            <person name="Kim E."/>
            <person name="Koreny L."/>
            <person name="Kroth P.G."/>
            <person name="Liu Y."/>
            <person name="Malik S.B."/>
            <person name="Maier U.G."/>
            <person name="McRose D."/>
            <person name="Mock T."/>
            <person name="Neilson J.A."/>
            <person name="Onodera N.T."/>
            <person name="Poole A.M."/>
            <person name="Pritham E.J."/>
            <person name="Richards T.A."/>
            <person name="Rocap G."/>
            <person name="Roy S.W."/>
            <person name="Sarai C."/>
            <person name="Schaack S."/>
            <person name="Shirato S."/>
            <person name="Slamovits C.H."/>
            <person name="Spencer D.F."/>
            <person name="Suzuki S."/>
            <person name="Worden A.Z."/>
            <person name="Zauner S."/>
            <person name="Barry K."/>
            <person name="Bell C."/>
            <person name="Bharti A.K."/>
            <person name="Crow J.A."/>
            <person name="Grimwood J."/>
            <person name="Kramer R."/>
            <person name="Lindquist E."/>
            <person name="Lucas S."/>
            <person name="Salamov A."/>
            <person name="McFadden G.I."/>
            <person name="Lane C.E."/>
            <person name="Keeling P.J."/>
            <person name="Gray M.W."/>
            <person name="Grigoriev I.V."/>
            <person name="Archibald J.M."/>
        </authorList>
    </citation>
    <scope>NUCLEOTIDE SEQUENCE</scope>
    <source>
        <strain evidence="2 4">CCMP2712</strain>
    </source>
</reference>
<dbReference type="KEGG" id="gtt:GUITHDRAFT_107498"/>
<dbReference type="OrthoDB" id="298084at2759"/>
<accession>L1JEI9</accession>
<dbReference type="Pfam" id="PF07534">
    <property type="entry name" value="TLD"/>
    <property type="match status" value="1"/>
</dbReference>
<dbReference type="GeneID" id="17303390"/>
<feature type="domain" description="TLDc" evidence="1">
    <location>
        <begin position="99"/>
        <end position="274"/>
    </location>
</feature>
<dbReference type="EMBL" id="JH992993">
    <property type="protein sequence ID" value="EKX46722.1"/>
    <property type="molecule type" value="Genomic_DNA"/>
</dbReference>
<evidence type="ECO:0000313" key="3">
    <source>
        <dbReference type="EnsemblProtists" id="EKX46722"/>
    </source>
</evidence>
<dbReference type="RefSeq" id="XP_005833702.1">
    <property type="nucleotide sequence ID" value="XM_005833645.1"/>
</dbReference>
<dbReference type="InterPro" id="IPR006571">
    <property type="entry name" value="TLDc_dom"/>
</dbReference>
<dbReference type="AlphaFoldDB" id="L1JEI9"/>
<reference evidence="3" key="3">
    <citation type="submission" date="2015-06" db="UniProtKB">
        <authorList>
            <consortium name="EnsemblProtists"/>
        </authorList>
    </citation>
    <scope>IDENTIFICATION</scope>
</reference>
<keyword evidence="4" id="KW-1185">Reference proteome</keyword>
<dbReference type="Proteomes" id="UP000011087">
    <property type="component" value="Unassembled WGS sequence"/>
</dbReference>
<gene>
    <name evidence="2" type="ORF">GUITHDRAFT_107498</name>
</gene>
<evidence type="ECO:0000313" key="4">
    <source>
        <dbReference type="Proteomes" id="UP000011087"/>
    </source>
</evidence>
<evidence type="ECO:0000313" key="2">
    <source>
        <dbReference type="EMBL" id="EKX46722.1"/>
    </source>
</evidence>
<dbReference type="PROSITE" id="PS51886">
    <property type="entry name" value="TLDC"/>
    <property type="match status" value="1"/>
</dbReference>
<dbReference type="EnsemblProtists" id="EKX46722">
    <property type="protein sequence ID" value="EKX46722"/>
    <property type="gene ID" value="GUITHDRAFT_107498"/>
</dbReference>
<sequence>MTDTSKSLDELTVKKRELPRTNIQLDANMVRGRLSHAKSADEILARQRRRAPVRMKRFYTTELDTDFFKASFDSYVVSRTVKKKGGGDTGPDAECGGLRLGLRECFWINKQVYEGTGSSKRLDEKHLLYLGSRDGFFNASFHRAVDLKGPTLTVVLLANGRMFGGFSSLSWRSSSRGQFHEDPLAFLFVLSDGQSKKPPVKLSQRSTSSHAVFHDPDLGPCFGRALALQLDVLALSSSDVSPSSYRIPPGASLPFSLAGTKSGWDVKEVAVWRV</sequence>
<reference evidence="4" key="2">
    <citation type="submission" date="2012-11" db="EMBL/GenBank/DDBJ databases">
        <authorList>
            <person name="Kuo A."/>
            <person name="Curtis B.A."/>
            <person name="Tanifuji G."/>
            <person name="Burki F."/>
            <person name="Gruber A."/>
            <person name="Irimia M."/>
            <person name="Maruyama S."/>
            <person name="Arias M.C."/>
            <person name="Ball S.G."/>
            <person name="Gile G.H."/>
            <person name="Hirakawa Y."/>
            <person name="Hopkins J.F."/>
            <person name="Rensing S.A."/>
            <person name="Schmutz J."/>
            <person name="Symeonidi A."/>
            <person name="Elias M."/>
            <person name="Eveleigh R.J."/>
            <person name="Herman E.K."/>
            <person name="Klute M.J."/>
            <person name="Nakayama T."/>
            <person name="Obornik M."/>
            <person name="Reyes-Prieto A."/>
            <person name="Armbrust E.V."/>
            <person name="Aves S.J."/>
            <person name="Beiko R.G."/>
            <person name="Coutinho P."/>
            <person name="Dacks J.B."/>
            <person name="Durnford D.G."/>
            <person name="Fast N.M."/>
            <person name="Green B.R."/>
            <person name="Grisdale C."/>
            <person name="Hempe F."/>
            <person name="Henrissat B."/>
            <person name="Hoppner M.P."/>
            <person name="Ishida K.-I."/>
            <person name="Kim E."/>
            <person name="Koreny L."/>
            <person name="Kroth P.G."/>
            <person name="Liu Y."/>
            <person name="Malik S.-B."/>
            <person name="Maier U.G."/>
            <person name="McRose D."/>
            <person name="Mock T."/>
            <person name="Neilson J.A."/>
            <person name="Onodera N.T."/>
            <person name="Poole A.M."/>
            <person name="Pritham E.J."/>
            <person name="Richards T.A."/>
            <person name="Rocap G."/>
            <person name="Roy S.W."/>
            <person name="Sarai C."/>
            <person name="Schaack S."/>
            <person name="Shirato S."/>
            <person name="Slamovits C.H."/>
            <person name="Spencer D.F."/>
            <person name="Suzuki S."/>
            <person name="Worden A.Z."/>
            <person name="Zauner S."/>
            <person name="Barry K."/>
            <person name="Bell C."/>
            <person name="Bharti A.K."/>
            <person name="Crow J.A."/>
            <person name="Grimwood J."/>
            <person name="Kramer R."/>
            <person name="Lindquist E."/>
            <person name="Lucas S."/>
            <person name="Salamov A."/>
            <person name="McFadden G.I."/>
            <person name="Lane C.E."/>
            <person name="Keeling P.J."/>
            <person name="Gray M.W."/>
            <person name="Grigoriev I.V."/>
            <person name="Archibald J.M."/>
        </authorList>
    </citation>
    <scope>NUCLEOTIDE SEQUENCE</scope>
    <source>
        <strain evidence="4">CCMP2712</strain>
    </source>
</reference>
<dbReference type="HOGENOM" id="CLU_1017221_0_0_1"/>
<evidence type="ECO:0000259" key="1">
    <source>
        <dbReference type="PROSITE" id="PS51886"/>
    </source>
</evidence>
<protein>
    <recommendedName>
        <fullName evidence="1">TLDc domain-containing protein</fullName>
    </recommendedName>
</protein>